<dbReference type="Gene3D" id="3.30.70.260">
    <property type="match status" value="1"/>
</dbReference>
<dbReference type="InterPro" id="IPR041701">
    <property type="entry name" value="MetN_ABC"/>
</dbReference>
<dbReference type="SUPFAM" id="SSF52540">
    <property type="entry name" value="P-loop containing nucleoside triphosphate hydrolases"/>
    <property type="match status" value="1"/>
</dbReference>
<dbReference type="GO" id="GO:0098796">
    <property type="term" value="C:membrane protein complex"/>
    <property type="evidence" value="ECO:0007669"/>
    <property type="project" value="UniProtKB-ARBA"/>
</dbReference>
<sequence>MATDAQPGVDQPSAGNTGAAGSTGSTGTEIVFRDVTKVFKQGKKEIHALQDINTQIPAGSIVGIIGYSGAGKSTLVRQINGLDRPTSGQILLDGQDIVPLPESQMRKLRSDIGMIFQQFNLFSSRNVAGNVAYPLRLQGMPKQQREERVKELLEFVGLSDKGKAYPEQLSGGQKQRVGIARALATNPSLLLADEATSALDPSTTRDVLELLRKVNRELGITIVVITHEMEVVRSIADSVIVMENGRIVEQGSVYEVFSNPQTKTAANFVATSLRNTPDMVEAEALQSENGRLFTVTMAEGIGFFDAISKLSAAGVTVNIVHGGVTTLQNHSFGRLTLRLTAHNADGEKAIEEFHGHMQDSTEIEEI</sequence>
<dbReference type="PROSITE" id="PS00211">
    <property type="entry name" value="ABC_TRANSPORTER_1"/>
    <property type="match status" value="1"/>
</dbReference>
<dbReference type="GO" id="GO:0016887">
    <property type="term" value="F:ATP hydrolysis activity"/>
    <property type="evidence" value="ECO:0007669"/>
    <property type="project" value="InterPro"/>
</dbReference>
<feature type="region of interest" description="Disordered" evidence="8">
    <location>
        <begin position="1"/>
        <end position="26"/>
    </location>
</feature>
<gene>
    <name evidence="10" type="ORF">L8V00_01385</name>
</gene>
<keyword evidence="2" id="KW-1003">Cell membrane</keyword>
<dbReference type="InterPro" id="IPR050086">
    <property type="entry name" value="MetN_ABC_transporter-like"/>
</dbReference>
<feature type="domain" description="ABC transporter" evidence="9">
    <location>
        <begin position="30"/>
        <end position="269"/>
    </location>
</feature>
<dbReference type="GO" id="GO:0006865">
    <property type="term" value="P:amino acid transport"/>
    <property type="evidence" value="ECO:0007669"/>
    <property type="project" value="UniProtKB-KW"/>
</dbReference>
<dbReference type="InterPro" id="IPR003439">
    <property type="entry name" value="ABC_transporter-like_ATP-bd"/>
</dbReference>
<evidence type="ECO:0000313" key="11">
    <source>
        <dbReference type="Proteomes" id="UP001146469"/>
    </source>
</evidence>
<evidence type="ECO:0000259" key="9">
    <source>
        <dbReference type="PROSITE" id="PS50893"/>
    </source>
</evidence>
<dbReference type="PROSITE" id="PS50893">
    <property type="entry name" value="ABC_TRANSPORTER_2"/>
    <property type="match status" value="1"/>
</dbReference>
<dbReference type="Pfam" id="PF00005">
    <property type="entry name" value="ABC_tran"/>
    <property type="match status" value="1"/>
</dbReference>
<keyword evidence="6" id="KW-0029">Amino-acid transport</keyword>
<dbReference type="PANTHER" id="PTHR43166">
    <property type="entry name" value="AMINO ACID IMPORT ATP-BINDING PROTEIN"/>
    <property type="match status" value="1"/>
</dbReference>
<evidence type="ECO:0000256" key="8">
    <source>
        <dbReference type="SAM" id="MobiDB-lite"/>
    </source>
</evidence>
<keyword evidence="4 10" id="KW-0067">ATP-binding</keyword>
<dbReference type="InterPro" id="IPR018449">
    <property type="entry name" value="NIL_domain"/>
</dbReference>
<dbReference type="InterPro" id="IPR045865">
    <property type="entry name" value="ACT-like_dom_sf"/>
</dbReference>
<evidence type="ECO:0000256" key="3">
    <source>
        <dbReference type="ARBA" id="ARBA00022741"/>
    </source>
</evidence>
<accession>A0A9X3LIY3</accession>
<evidence type="ECO:0000313" key="10">
    <source>
        <dbReference type="EMBL" id="MCZ9288867.1"/>
    </source>
</evidence>
<evidence type="ECO:0000256" key="2">
    <source>
        <dbReference type="ARBA" id="ARBA00022475"/>
    </source>
</evidence>
<name>A0A9X3LIY3_9CORY</name>
<evidence type="ECO:0000256" key="7">
    <source>
        <dbReference type="ARBA" id="ARBA00023136"/>
    </source>
</evidence>
<dbReference type="SUPFAM" id="SSF55021">
    <property type="entry name" value="ACT-like"/>
    <property type="match status" value="1"/>
</dbReference>
<evidence type="ECO:0000256" key="1">
    <source>
        <dbReference type="ARBA" id="ARBA00022448"/>
    </source>
</evidence>
<dbReference type="InterPro" id="IPR017871">
    <property type="entry name" value="ABC_transporter-like_CS"/>
</dbReference>
<dbReference type="Pfam" id="PF09383">
    <property type="entry name" value="NIL"/>
    <property type="match status" value="1"/>
</dbReference>
<dbReference type="Proteomes" id="UP001146469">
    <property type="component" value="Unassembled WGS sequence"/>
</dbReference>
<dbReference type="GO" id="GO:0022857">
    <property type="term" value="F:transmembrane transporter activity"/>
    <property type="evidence" value="ECO:0007669"/>
    <property type="project" value="UniProtKB-ARBA"/>
</dbReference>
<dbReference type="CDD" id="cd03258">
    <property type="entry name" value="ABC_MetN_methionine_transporter"/>
    <property type="match status" value="1"/>
</dbReference>
<organism evidence="10 11">
    <name type="scientific">Corynebacterium evansiae</name>
    <dbReference type="NCBI Taxonomy" id="2913499"/>
    <lineage>
        <taxon>Bacteria</taxon>
        <taxon>Bacillati</taxon>
        <taxon>Actinomycetota</taxon>
        <taxon>Actinomycetes</taxon>
        <taxon>Mycobacteriales</taxon>
        <taxon>Corynebacteriaceae</taxon>
        <taxon>Corynebacterium</taxon>
    </lineage>
</organism>
<protein>
    <submittedName>
        <fullName evidence="10">Methionine ABC transporter ATP-binding protein</fullName>
    </submittedName>
</protein>
<dbReference type="Gene3D" id="3.40.50.300">
    <property type="entry name" value="P-loop containing nucleotide triphosphate hydrolases"/>
    <property type="match status" value="1"/>
</dbReference>
<evidence type="ECO:0000256" key="5">
    <source>
        <dbReference type="ARBA" id="ARBA00022967"/>
    </source>
</evidence>
<dbReference type="EMBL" id="JAKMUT010000001">
    <property type="protein sequence ID" value="MCZ9288867.1"/>
    <property type="molecule type" value="Genomic_DNA"/>
</dbReference>
<dbReference type="InterPro" id="IPR027417">
    <property type="entry name" value="P-loop_NTPase"/>
</dbReference>
<keyword evidence="1" id="KW-0813">Transport</keyword>
<dbReference type="AlphaFoldDB" id="A0A9X3LIY3"/>
<dbReference type="PANTHER" id="PTHR43166:SF30">
    <property type="entry name" value="METHIONINE IMPORT ATP-BINDING PROTEIN METN"/>
    <property type="match status" value="1"/>
</dbReference>
<keyword evidence="5" id="KW-1278">Translocase</keyword>
<dbReference type="SMART" id="SM00930">
    <property type="entry name" value="NIL"/>
    <property type="match status" value="1"/>
</dbReference>
<dbReference type="SMART" id="SM00382">
    <property type="entry name" value="AAA"/>
    <property type="match status" value="1"/>
</dbReference>
<keyword evidence="7" id="KW-0472">Membrane</keyword>
<dbReference type="FunFam" id="3.40.50.300:FF:000032">
    <property type="entry name" value="Export ABC transporter ATP-binding protein"/>
    <property type="match status" value="1"/>
</dbReference>
<feature type="compositionally biased region" description="Low complexity" evidence="8">
    <location>
        <begin position="13"/>
        <end position="26"/>
    </location>
</feature>
<evidence type="ECO:0000256" key="4">
    <source>
        <dbReference type="ARBA" id="ARBA00022840"/>
    </source>
</evidence>
<keyword evidence="11" id="KW-1185">Reference proteome</keyword>
<evidence type="ECO:0000256" key="6">
    <source>
        <dbReference type="ARBA" id="ARBA00022970"/>
    </source>
</evidence>
<comment type="caution">
    <text evidence="10">The sequence shown here is derived from an EMBL/GenBank/DDBJ whole genome shotgun (WGS) entry which is preliminary data.</text>
</comment>
<keyword evidence="3" id="KW-0547">Nucleotide-binding</keyword>
<proteinExistence type="predicted"/>
<dbReference type="InterPro" id="IPR003593">
    <property type="entry name" value="AAA+_ATPase"/>
</dbReference>
<reference evidence="10" key="1">
    <citation type="submission" date="2022-02" db="EMBL/GenBank/DDBJ databases">
        <title>Corynebacterium sp. from urogenital microbiome.</title>
        <authorList>
            <person name="Cappelli E.A."/>
            <person name="Ribeiro T.G."/>
            <person name="Peixe L."/>
        </authorList>
    </citation>
    <scope>NUCLEOTIDE SEQUENCE</scope>
    <source>
        <strain evidence="10">C8Ua_174</strain>
    </source>
</reference>
<dbReference type="GO" id="GO:0005524">
    <property type="term" value="F:ATP binding"/>
    <property type="evidence" value="ECO:0007669"/>
    <property type="project" value="UniProtKB-KW"/>
</dbReference>
<dbReference type="RefSeq" id="WP_035003087.1">
    <property type="nucleotide sequence ID" value="NZ_JAKMUT010000001.1"/>
</dbReference>